<organism evidence="4 5">
    <name type="scientific">Bacteroides muris</name>
    <name type="common">ex Afrizal et al. 2022</name>
    <dbReference type="NCBI Taxonomy" id="2516960"/>
    <lineage>
        <taxon>Bacteria</taxon>
        <taxon>Pseudomonadati</taxon>
        <taxon>Bacteroidota</taxon>
        <taxon>Bacteroidia</taxon>
        <taxon>Bacteroidales</taxon>
        <taxon>Bacteroidaceae</taxon>
        <taxon>Bacteroides</taxon>
    </lineage>
</organism>
<comment type="caution">
    <text evidence="4">The sequence shown here is derived from an EMBL/GenBank/DDBJ whole genome shotgun (WGS) entry which is preliminary data.</text>
</comment>
<dbReference type="PANTHER" id="PTHR31988">
    <property type="entry name" value="ESTERASE, PUTATIVE (DUF303)-RELATED"/>
    <property type="match status" value="1"/>
</dbReference>
<dbReference type="InterPro" id="IPR052940">
    <property type="entry name" value="Carb_Esterase_6"/>
</dbReference>
<keyword evidence="5" id="KW-1185">Reference proteome</keyword>
<feature type="domain" description="Sialate O-acetylesterase" evidence="3">
    <location>
        <begin position="143"/>
        <end position="328"/>
    </location>
</feature>
<evidence type="ECO:0000313" key="5">
    <source>
        <dbReference type="Proteomes" id="UP000310532"/>
    </source>
</evidence>
<feature type="chain" id="PRO_5020805010" description="Sialate O-acetylesterase domain-containing protein" evidence="2">
    <location>
        <begin position="23"/>
        <end position="362"/>
    </location>
</feature>
<dbReference type="AlphaFoldDB" id="A0A4S2B640"/>
<evidence type="ECO:0000313" key="4">
    <source>
        <dbReference type="EMBL" id="TGY09132.1"/>
    </source>
</evidence>
<feature type="signal peptide" evidence="2">
    <location>
        <begin position="1"/>
        <end position="22"/>
    </location>
</feature>
<evidence type="ECO:0000256" key="2">
    <source>
        <dbReference type="SAM" id="SignalP"/>
    </source>
</evidence>
<name>A0A4S2B640_9BACE</name>
<dbReference type="InterPro" id="IPR005181">
    <property type="entry name" value="SASA"/>
</dbReference>
<protein>
    <recommendedName>
        <fullName evidence="3">Sialate O-acetylesterase domain-containing protein</fullName>
    </recommendedName>
</protein>
<gene>
    <name evidence="4" type="ORF">E5355_02610</name>
</gene>
<dbReference type="Proteomes" id="UP000310532">
    <property type="component" value="Unassembled WGS sequence"/>
</dbReference>
<proteinExistence type="predicted"/>
<dbReference type="SUPFAM" id="SSF52266">
    <property type="entry name" value="SGNH hydrolase"/>
    <property type="match status" value="1"/>
</dbReference>
<dbReference type="Pfam" id="PF03629">
    <property type="entry name" value="SASA"/>
    <property type="match status" value="1"/>
</dbReference>
<keyword evidence="2" id="KW-0732">Signal</keyword>
<dbReference type="InterPro" id="IPR036514">
    <property type="entry name" value="SGNH_hydro_sf"/>
</dbReference>
<keyword evidence="1" id="KW-0378">Hydrolase</keyword>
<evidence type="ECO:0000259" key="3">
    <source>
        <dbReference type="Pfam" id="PF03629"/>
    </source>
</evidence>
<dbReference type="GO" id="GO:0016788">
    <property type="term" value="F:hydrolase activity, acting on ester bonds"/>
    <property type="evidence" value="ECO:0007669"/>
    <property type="project" value="UniProtKB-ARBA"/>
</dbReference>
<dbReference type="Gene3D" id="3.40.50.1110">
    <property type="entry name" value="SGNH hydrolase"/>
    <property type="match status" value="1"/>
</dbReference>
<sequence>MKNIVKMAVGIIALCFSPFCMAQQSDCAVNSVLFQENEVPVFITIGQSNADGSAFADAGEDRRLAAWYDNPDTNPGLMKIWYRSCHIVNQTDGARWVFDGTTEDVAPGWLDLYYKNDNLNGKTMMNMIHGYGTWSAGAAGRRGMEGEFGMHFQQAFPDMELYIIKLGCSGSRIETWASSSDSHNWDYFYENLYKPAINDLLDRGKKPRLAGIWWMQGEGNGIDSKEHYLPLLKSLIEKCRTRLGFPDAHVYIGHIVKPGESVSNPKASVQYGQGVRDAQDAVVNPKDENFIPNVSVIDARESSFDKDNLHWGHVGINNIGRKIATEVISAGHRGDWATFCPSAFKRFAARQHTCTDDPGFAF</sequence>
<dbReference type="RefSeq" id="WP_136009064.1">
    <property type="nucleotide sequence ID" value="NZ_SRYZ01000003.1"/>
</dbReference>
<reference evidence="4 5" key="1">
    <citation type="submission" date="2019-04" db="EMBL/GenBank/DDBJ databases">
        <title>Microbes associate with the intestines of laboratory mice.</title>
        <authorList>
            <person name="Navarre W."/>
            <person name="Wong E."/>
            <person name="Huang K."/>
            <person name="Tropini C."/>
            <person name="Ng K."/>
            <person name="Yu B."/>
        </authorList>
    </citation>
    <scope>NUCLEOTIDE SEQUENCE [LARGE SCALE GENOMIC DNA]</scope>
    <source>
        <strain evidence="4 5">NM69_E16B</strain>
    </source>
</reference>
<dbReference type="PANTHER" id="PTHR31988:SF19">
    <property type="entry name" value="9-O-ACETYL-N-ACETYLNEURAMINIC ACID DEACETYLASE-RELATED"/>
    <property type="match status" value="1"/>
</dbReference>
<evidence type="ECO:0000256" key="1">
    <source>
        <dbReference type="ARBA" id="ARBA00022801"/>
    </source>
</evidence>
<accession>A0A4S2B640</accession>
<dbReference type="EMBL" id="SRYZ01000003">
    <property type="protein sequence ID" value="TGY09132.1"/>
    <property type="molecule type" value="Genomic_DNA"/>
</dbReference>